<dbReference type="PANTHER" id="PTHR43364:SF7">
    <property type="entry name" value="NADP-DEPENDENT OXIDOREDUCTASE DOMAIN-CONTAINING PROTEIN-RELATED"/>
    <property type="match status" value="1"/>
</dbReference>
<evidence type="ECO:0000313" key="6">
    <source>
        <dbReference type="Proteomes" id="UP000754883"/>
    </source>
</evidence>
<evidence type="ECO:0000256" key="2">
    <source>
        <dbReference type="ARBA" id="ARBA00023002"/>
    </source>
</evidence>
<dbReference type="EMBL" id="CABFNO020001546">
    <property type="protein sequence ID" value="CAG9997463.1"/>
    <property type="molecule type" value="Genomic_DNA"/>
</dbReference>
<accession>A0A9N9Y6T8</accession>
<evidence type="ECO:0000256" key="1">
    <source>
        <dbReference type="ARBA" id="ARBA00022857"/>
    </source>
</evidence>
<dbReference type="GO" id="GO:0016491">
    <property type="term" value="F:oxidoreductase activity"/>
    <property type="evidence" value="ECO:0007669"/>
    <property type="project" value="UniProtKB-KW"/>
</dbReference>
<dbReference type="PANTHER" id="PTHR43364">
    <property type="entry name" value="NADH-SPECIFIC METHYLGLYOXAL REDUCTASE-RELATED"/>
    <property type="match status" value="1"/>
</dbReference>
<gene>
    <name evidence="5" type="ORF">CBYS24578_00003109</name>
</gene>
<reference evidence="5" key="1">
    <citation type="submission" date="2021-10" db="EMBL/GenBank/DDBJ databases">
        <authorList>
            <person name="Piombo E."/>
        </authorList>
    </citation>
    <scope>NUCLEOTIDE SEQUENCE</scope>
</reference>
<proteinExistence type="inferred from homology"/>
<keyword evidence="1" id="KW-0521">NADP</keyword>
<dbReference type="InterPro" id="IPR050523">
    <property type="entry name" value="AKR_Detox_Biosynth"/>
</dbReference>
<name>A0A9N9Y6T8_9HYPO</name>
<sequence length="411" mass="46048">MMSATPLAPPPVSPLARYRLLSPNAAVKVSPLCLSTMSFGNAWKDQMGDRSQREVEALLDYFYSQVSTQAGLQPRYYRNFVDTSNNYQFQESEQWVGDWMRKRGVRDQMVIATKYTTNFVAGPAHPPIMANYAGNGTKSLVQSVESSLKNLQTSYIDVWDYSTSIAELMQSLNHLVAMGKVLYLGASNTPAWVVSKANEYARHHGLRQFSVYQGLWSANCRDLERDVVPMCKSEGMGITPWGAPSKGKFKLAERRRYEDGLHSAFNDPEVKICEAMEDLAFQLDTTLTCIALSYIIHKAPYVFPVIAARGISQLKEYIQALVVKLDPENIKAVDSAIPFDLGFPHSLLWKNDIPETPQSVSFLEMAGTFDFVPEPAPITAPMARTDEYNRGGFAARKAPNLRFSKPRGRMQ</sequence>
<organism evidence="5 6">
    <name type="scientific">Clonostachys byssicola</name>
    <dbReference type="NCBI Taxonomy" id="160290"/>
    <lineage>
        <taxon>Eukaryota</taxon>
        <taxon>Fungi</taxon>
        <taxon>Dikarya</taxon>
        <taxon>Ascomycota</taxon>
        <taxon>Pezizomycotina</taxon>
        <taxon>Sordariomycetes</taxon>
        <taxon>Hypocreomycetidae</taxon>
        <taxon>Hypocreales</taxon>
        <taxon>Bionectriaceae</taxon>
        <taxon>Clonostachys</taxon>
    </lineage>
</organism>
<evidence type="ECO:0000259" key="4">
    <source>
        <dbReference type="Pfam" id="PF00248"/>
    </source>
</evidence>
<evidence type="ECO:0000313" key="5">
    <source>
        <dbReference type="EMBL" id="CAG9997463.1"/>
    </source>
</evidence>
<dbReference type="Proteomes" id="UP000754883">
    <property type="component" value="Unassembled WGS sequence"/>
</dbReference>
<feature type="domain" description="NADP-dependent oxidoreductase" evidence="4">
    <location>
        <begin position="32"/>
        <end position="336"/>
    </location>
</feature>
<dbReference type="InterPro" id="IPR036812">
    <property type="entry name" value="NAD(P)_OxRdtase_dom_sf"/>
</dbReference>
<protein>
    <recommendedName>
        <fullName evidence="4">NADP-dependent oxidoreductase domain-containing protein</fullName>
    </recommendedName>
</protein>
<dbReference type="AlphaFoldDB" id="A0A9N9Y6T8"/>
<keyword evidence="6" id="KW-1185">Reference proteome</keyword>
<keyword evidence="2" id="KW-0560">Oxidoreductase</keyword>
<evidence type="ECO:0000256" key="3">
    <source>
        <dbReference type="ARBA" id="ARBA00038157"/>
    </source>
</evidence>
<comment type="caution">
    <text evidence="5">The sequence shown here is derived from an EMBL/GenBank/DDBJ whole genome shotgun (WGS) entry which is preliminary data.</text>
</comment>
<dbReference type="OrthoDB" id="5120373at2759"/>
<dbReference type="InterPro" id="IPR023210">
    <property type="entry name" value="NADP_OxRdtase_dom"/>
</dbReference>
<dbReference type="SUPFAM" id="SSF51430">
    <property type="entry name" value="NAD(P)-linked oxidoreductase"/>
    <property type="match status" value="1"/>
</dbReference>
<comment type="similarity">
    <text evidence="3">Belongs to the aldo/keto reductase family. Aldo/keto reductase 2 subfamily.</text>
</comment>
<dbReference type="Pfam" id="PF00248">
    <property type="entry name" value="Aldo_ket_red"/>
    <property type="match status" value="1"/>
</dbReference>
<dbReference type="Gene3D" id="3.20.20.100">
    <property type="entry name" value="NADP-dependent oxidoreductase domain"/>
    <property type="match status" value="1"/>
</dbReference>